<dbReference type="GO" id="GO:0016020">
    <property type="term" value="C:membrane"/>
    <property type="evidence" value="ECO:0007669"/>
    <property type="project" value="TreeGrafter"/>
</dbReference>
<dbReference type="InterPro" id="IPR001930">
    <property type="entry name" value="Peptidase_M1"/>
</dbReference>
<name>A0A368G0M3_ANCCA</name>
<dbReference type="Proteomes" id="UP000252519">
    <property type="component" value="Unassembled WGS sequence"/>
</dbReference>
<keyword evidence="3" id="KW-1185">Reference proteome</keyword>
<dbReference type="SUPFAM" id="SSF63737">
    <property type="entry name" value="Leukotriene A4 hydrolase N-terminal domain"/>
    <property type="match status" value="2"/>
</dbReference>
<dbReference type="PRINTS" id="PR00756">
    <property type="entry name" value="ALADIPTASE"/>
</dbReference>
<dbReference type="GO" id="GO:0005737">
    <property type="term" value="C:cytoplasm"/>
    <property type="evidence" value="ECO:0007669"/>
    <property type="project" value="TreeGrafter"/>
</dbReference>
<dbReference type="GO" id="GO:0005615">
    <property type="term" value="C:extracellular space"/>
    <property type="evidence" value="ECO:0007669"/>
    <property type="project" value="TreeGrafter"/>
</dbReference>
<evidence type="ECO:0000259" key="1">
    <source>
        <dbReference type="Pfam" id="PF17900"/>
    </source>
</evidence>
<dbReference type="Pfam" id="PF17900">
    <property type="entry name" value="Peptidase_M1_N"/>
    <property type="match status" value="1"/>
</dbReference>
<dbReference type="GO" id="GO:0006508">
    <property type="term" value="P:proteolysis"/>
    <property type="evidence" value="ECO:0007669"/>
    <property type="project" value="InterPro"/>
</dbReference>
<protein>
    <submittedName>
        <fullName evidence="2">Peptidase family M1</fullName>
    </submittedName>
</protein>
<dbReference type="AlphaFoldDB" id="A0A368G0M3"/>
<organism evidence="2 3">
    <name type="scientific">Ancylostoma caninum</name>
    <name type="common">Dog hookworm</name>
    <dbReference type="NCBI Taxonomy" id="29170"/>
    <lineage>
        <taxon>Eukaryota</taxon>
        <taxon>Metazoa</taxon>
        <taxon>Ecdysozoa</taxon>
        <taxon>Nematoda</taxon>
        <taxon>Chromadorea</taxon>
        <taxon>Rhabditida</taxon>
        <taxon>Rhabditina</taxon>
        <taxon>Rhabditomorpha</taxon>
        <taxon>Strongyloidea</taxon>
        <taxon>Ancylostomatidae</taxon>
        <taxon>Ancylostomatinae</taxon>
        <taxon>Ancylostoma</taxon>
    </lineage>
</organism>
<dbReference type="InterPro" id="IPR042097">
    <property type="entry name" value="Aminopeptidase_N-like_N_sf"/>
</dbReference>
<feature type="domain" description="Aminopeptidase N-like N-terminal" evidence="1">
    <location>
        <begin position="197"/>
        <end position="384"/>
    </location>
</feature>
<dbReference type="GO" id="GO:0008270">
    <property type="term" value="F:zinc ion binding"/>
    <property type="evidence" value="ECO:0007669"/>
    <property type="project" value="TreeGrafter"/>
</dbReference>
<evidence type="ECO:0000313" key="2">
    <source>
        <dbReference type="EMBL" id="RCN36545.1"/>
    </source>
</evidence>
<dbReference type="GO" id="GO:0043171">
    <property type="term" value="P:peptide catabolic process"/>
    <property type="evidence" value="ECO:0007669"/>
    <property type="project" value="TreeGrafter"/>
</dbReference>
<dbReference type="InterPro" id="IPR050344">
    <property type="entry name" value="Peptidase_M1_aminopeptidases"/>
</dbReference>
<dbReference type="STRING" id="29170.A0A368G0M3"/>
<reference evidence="2 3" key="1">
    <citation type="submission" date="2014-10" db="EMBL/GenBank/DDBJ databases">
        <title>Draft genome of the hookworm Ancylostoma caninum.</title>
        <authorList>
            <person name="Mitreva M."/>
        </authorList>
    </citation>
    <scope>NUCLEOTIDE SEQUENCE [LARGE SCALE GENOMIC DNA]</scope>
    <source>
        <strain evidence="2 3">Baltimore</strain>
    </source>
</reference>
<dbReference type="OrthoDB" id="510539at2759"/>
<comment type="caution">
    <text evidence="2">The sequence shown here is derived from an EMBL/GenBank/DDBJ whole genome shotgun (WGS) entry which is preliminary data.</text>
</comment>
<gene>
    <name evidence="2" type="ORF">ANCCAN_17570</name>
</gene>
<dbReference type="InterPro" id="IPR045357">
    <property type="entry name" value="Aminopeptidase_N-like_N"/>
</dbReference>
<evidence type="ECO:0000313" key="3">
    <source>
        <dbReference type="Proteomes" id="UP000252519"/>
    </source>
</evidence>
<proteinExistence type="predicted"/>
<sequence>MDVAPPAFESYELMEELHARHEKRKQDVLLVPLPTHTLPLHYDLSLDLTQFGQKVIRGSLTVHLESFGNSTDDEILFHVGTRVNIERIRLRREGKRVFPKTLKREDQKKLARLVLKERLNRGRYLLEMEYNSTICEEDGGLHCYYEVDSLEPQRNFTLMDVAPPAFESYEFMEELHARHEKRKQDVLLVPLPTHTLPLHYDLSLDLTQFGQKVIRGSLTVHLESFGNSTDDEILFHVGTRVNIERIRLRREGKRVYPKTLKREDQKKLARLVLKERLNRGRYLLEMEYNSTICEEDGGLHCYYEVDSGNNSVVSSFSTKFEPALARSFVPCWDDPGVKATFNISVLHHSKYVVLSNMPKSGQKRRSGGVVTTTFHETPPMSTYLLAFAIGELLPLEMRTERNLPLAVWTHPEDFLSARFAANFSPVMFDRMEDELELTVEVL</sequence>
<dbReference type="GO" id="GO:0042277">
    <property type="term" value="F:peptide binding"/>
    <property type="evidence" value="ECO:0007669"/>
    <property type="project" value="TreeGrafter"/>
</dbReference>
<dbReference type="FunFam" id="2.60.40.1730:FF:000028">
    <property type="entry name" value="Aminopeptidase"/>
    <property type="match status" value="1"/>
</dbReference>
<dbReference type="PANTHER" id="PTHR11533">
    <property type="entry name" value="PROTEASE M1 ZINC METALLOPROTEASE"/>
    <property type="match status" value="1"/>
</dbReference>
<dbReference type="EMBL" id="JOJR01000547">
    <property type="protein sequence ID" value="RCN36545.1"/>
    <property type="molecule type" value="Genomic_DNA"/>
</dbReference>
<accession>A0A368G0M3</accession>
<dbReference type="Gene3D" id="2.60.40.1730">
    <property type="entry name" value="tricorn interacting facor f3 domain"/>
    <property type="match status" value="2"/>
</dbReference>
<dbReference type="GO" id="GO:0070006">
    <property type="term" value="F:metalloaminopeptidase activity"/>
    <property type="evidence" value="ECO:0007669"/>
    <property type="project" value="TreeGrafter"/>
</dbReference>
<dbReference type="PANTHER" id="PTHR11533:SF21">
    <property type="entry name" value="AMINOPEPTIDASE"/>
    <property type="match status" value="1"/>
</dbReference>